<dbReference type="InterPro" id="IPR036291">
    <property type="entry name" value="NAD(P)-bd_dom_sf"/>
</dbReference>
<evidence type="ECO:0000313" key="5">
    <source>
        <dbReference type="Proteomes" id="UP000198867"/>
    </source>
</evidence>
<dbReference type="STRING" id="995034.SAMN05216219_0932"/>
<feature type="compositionally biased region" description="Basic and acidic residues" evidence="3">
    <location>
        <begin position="175"/>
        <end position="185"/>
    </location>
</feature>
<dbReference type="InterPro" id="IPR002347">
    <property type="entry name" value="SDR_fam"/>
</dbReference>
<dbReference type="EMBL" id="FOVM01000002">
    <property type="protein sequence ID" value="SFN51529.1"/>
    <property type="molecule type" value="Genomic_DNA"/>
</dbReference>
<evidence type="ECO:0000256" key="1">
    <source>
        <dbReference type="ARBA" id="ARBA00006484"/>
    </source>
</evidence>
<accession>A0A1I4ZNH1</accession>
<dbReference type="AlphaFoldDB" id="A0A1I4ZNH1"/>
<sequence length="223" mass="22704">MDLLLRNRVVLVVGGNGFIGSAIVNRLRDEGATVIPASRSASEGLTMDANNEASVVAGLARIIHEHGRLDAVVVTAAPAAQTLDPARKSDPTQVAEALDAKALAFLRVANAAIPAMRAAGYGRIVGISGQNAFLSGNITGAVRNAALNIIAKNLADENAGSGVTVNTVNPGFVTEDPRSEVEPGRGGESSPSQIADLVAFLVSPVSALSGESIAVGHRVRGVV</sequence>
<dbReference type="PANTHER" id="PTHR43477:SF1">
    <property type="entry name" value="DIHYDROANTICAPSIN 7-DEHYDROGENASE"/>
    <property type="match status" value="1"/>
</dbReference>
<evidence type="ECO:0000313" key="4">
    <source>
        <dbReference type="EMBL" id="SFN51529.1"/>
    </source>
</evidence>
<comment type="similarity">
    <text evidence="1">Belongs to the short-chain dehydrogenases/reductases (SDR) family.</text>
</comment>
<evidence type="ECO:0000256" key="2">
    <source>
        <dbReference type="ARBA" id="ARBA00023002"/>
    </source>
</evidence>
<proteinExistence type="inferred from homology"/>
<dbReference type="Pfam" id="PF13561">
    <property type="entry name" value="adh_short_C2"/>
    <property type="match status" value="1"/>
</dbReference>
<dbReference type="Proteomes" id="UP000198867">
    <property type="component" value="Unassembled WGS sequence"/>
</dbReference>
<organism evidence="4 5">
    <name type="scientific">Mycetocola miduiensis</name>
    <dbReference type="NCBI Taxonomy" id="995034"/>
    <lineage>
        <taxon>Bacteria</taxon>
        <taxon>Bacillati</taxon>
        <taxon>Actinomycetota</taxon>
        <taxon>Actinomycetes</taxon>
        <taxon>Micrococcales</taxon>
        <taxon>Microbacteriaceae</taxon>
        <taxon>Mycetocola</taxon>
    </lineage>
</organism>
<evidence type="ECO:0000256" key="3">
    <source>
        <dbReference type="SAM" id="MobiDB-lite"/>
    </source>
</evidence>
<dbReference type="OrthoDB" id="3208554at2"/>
<dbReference type="GO" id="GO:0016491">
    <property type="term" value="F:oxidoreductase activity"/>
    <property type="evidence" value="ECO:0007669"/>
    <property type="project" value="UniProtKB-KW"/>
</dbReference>
<dbReference type="InterPro" id="IPR051122">
    <property type="entry name" value="SDR_DHRS6-like"/>
</dbReference>
<dbReference type="PRINTS" id="PR00081">
    <property type="entry name" value="GDHRDH"/>
</dbReference>
<dbReference type="RefSeq" id="WP_090709251.1">
    <property type="nucleotide sequence ID" value="NZ_FOVM01000002.1"/>
</dbReference>
<keyword evidence="5" id="KW-1185">Reference proteome</keyword>
<dbReference type="PANTHER" id="PTHR43477">
    <property type="entry name" value="DIHYDROANTICAPSIN 7-DEHYDROGENASE"/>
    <property type="match status" value="1"/>
</dbReference>
<gene>
    <name evidence="4" type="ORF">SAMN05216219_0932</name>
</gene>
<dbReference type="SUPFAM" id="SSF51735">
    <property type="entry name" value="NAD(P)-binding Rossmann-fold domains"/>
    <property type="match status" value="1"/>
</dbReference>
<keyword evidence="2" id="KW-0560">Oxidoreductase</keyword>
<dbReference type="Gene3D" id="3.40.50.720">
    <property type="entry name" value="NAD(P)-binding Rossmann-like Domain"/>
    <property type="match status" value="1"/>
</dbReference>
<feature type="region of interest" description="Disordered" evidence="3">
    <location>
        <begin position="166"/>
        <end position="190"/>
    </location>
</feature>
<name>A0A1I4ZNH1_9MICO</name>
<protein>
    <submittedName>
        <fullName evidence="4">NADP-dependent 3-hydroxy acid dehydrogenase YdfG</fullName>
    </submittedName>
</protein>
<reference evidence="5" key="1">
    <citation type="submission" date="2016-10" db="EMBL/GenBank/DDBJ databases">
        <authorList>
            <person name="Varghese N."/>
            <person name="Submissions S."/>
        </authorList>
    </citation>
    <scope>NUCLEOTIDE SEQUENCE [LARGE SCALE GENOMIC DNA]</scope>
    <source>
        <strain evidence="5">CGMCC 1.11101</strain>
    </source>
</reference>